<dbReference type="EMBL" id="PZQS01000010">
    <property type="protein sequence ID" value="PVD23367.1"/>
    <property type="molecule type" value="Genomic_DNA"/>
</dbReference>
<dbReference type="PANTHER" id="PTHR14454:SF11">
    <property type="entry name" value="SERRANO, ISOFORM F"/>
    <property type="match status" value="1"/>
</dbReference>
<evidence type="ECO:0000256" key="2">
    <source>
        <dbReference type="SAM" id="MobiDB-lite"/>
    </source>
</evidence>
<dbReference type="OMA" id="EVKYLKC"/>
<gene>
    <name evidence="4" type="ORF">C0Q70_16635</name>
</gene>
<keyword evidence="5" id="KW-1185">Reference proteome</keyword>
<dbReference type="InterPro" id="IPR052281">
    <property type="entry name" value="GAREM"/>
</dbReference>
<comment type="caution">
    <text evidence="4">The sequence shown here is derived from an EMBL/GenBank/DDBJ whole genome shotgun (WGS) entry which is preliminary data.</text>
</comment>
<feature type="region of interest" description="Disordered" evidence="2">
    <location>
        <begin position="1"/>
        <end position="37"/>
    </location>
</feature>
<evidence type="ECO:0000313" key="4">
    <source>
        <dbReference type="EMBL" id="PVD23367.1"/>
    </source>
</evidence>
<accession>A0A2T7NQB6</accession>
<dbReference type="AlphaFoldDB" id="A0A2T7NQB6"/>
<protein>
    <recommendedName>
        <fullName evidence="3">CABIT domain-containing protein</fullName>
    </recommendedName>
</protein>
<dbReference type="InterPro" id="IPR025946">
    <property type="entry name" value="CABIT_dom"/>
</dbReference>
<sequence length="445" mass="49404">MAAAPPDGRSETSTASSHDDSDVVTAACGSEPSSSLDRFQWAENEDKLEDFDNVDKLPCVGRIEEGGAPCADGQRRGLAPGLKIYAGQPLLMFSRVTKRQAVARTIYRDNSGVYLEIGQTVIVPDDYSGWFELVPPDFRRATCFRSIAEVADTMPRKFFTRSNLKVIRIEKGDDGESQYVERKVPAGSFLRTEEVVTAKWRTSVQTGVIHKKQKDWETQEVKYLKCVDSDQKEMLIPLSHGGKFNAIYEKGKLNKHSVYSMKDILSDLKLPIKVRLLFGKAPVVPCIFTGMLCVRDVREDDLIICSTILNRRNVLLDLPVTAPCTVRLATREDDFSHLPTFVDAQTLCAKYAHMYSSMIKLSPELDTGQKVIQHVPSDPELAKQTGDALRALDLITDISLTDEPVDLFMESDTDSVKSDDASVMLAGTIVELHAHHDNGQSTTNA</sequence>
<evidence type="ECO:0000313" key="5">
    <source>
        <dbReference type="Proteomes" id="UP000245119"/>
    </source>
</evidence>
<keyword evidence="1" id="KW-0597">Phosphoprotein</keyword>
<organism evidence="4 5">
    <name type="scientific">Pomacea canaliculata</name>
    <name type="common">Golden apple snail</name>
    <dbReference type="NCBI Taxonomy" id="400727"/>
    <lineage>
        <taxon>Eukaryota</taxon>
        <taxon>Metazoa</taxon>
        <taxon>Spiralia</taxon>
        <taxon>Lophotrochozoa</taxon>
        <taxon>Mollusca</taxon>
        <taxon>Gastropoda</taxon>
        <taxon>Caenogastropoda</taxon>
        <taxon>Architaenioglossa</taxon>
        <taxon>Ampullarioidea</taxon>
        <taxon>Ampullariidae</taxon>
        <taxon>Pomacea</taxon>
    </lineage>
</organism>
<evidence type="ECO:0000256" key="1">
    <source>
        <dbReference type="ARBA" id="ARBA00022553"/>
    </source>
</evidence>
<evidence type="ECO:0000259" key="3">
    <source>
        <dbReference type="Pfam" id="PF12736"/>
    </source>
</evidence>
<feature type="domain" description="CABIT" evidence="3">
    <location>
        <begin position="95"/>
        <end position="329"/>
    </location>
</feature>
<dbReference type="PANTHER" id="PTHR14454">
    <property type="entry name" value="GRB2-ASSOCIATED AND REGULATOR OF MAPK PROTEIN FAMILY MEMBER"/>
    <property type="match status" value="1"/>
</dbReference>
<dbReference type="Pfam" id="PF12736">
    <property type="entry name" value="CABIT"/>
    <property type="match status" value="1"/>
</dbReference>
<reference evidence="4 5" key="1">
    <citation type="submission" date="2018-04" db="EMBL/GenBank/DDBJ databases">
        <title>The genome of golden apple snail Pomacea canaliculata provides insight into stress tolerance and invasive adaptation.</title>
        <authorList>
            <person name="Liu C."/>
            <person name="Liu B."/>
            <person name="Ren Y."/>
            <person name="Zhang Y."/>
            <person name="Wang H."/>
            <person name="Li S."/>
            <person name="Jiang F."/>
            <person name="Yin L."/>
            <person name="Zhang G."/>
            <person name="Qian W."/>
            <person name="Fan W."/>
        </authorList>
    </citation>
    <scope>NUCLEOTIDE SEQUENCE [LARGE SCALE GENOMIC DNA]</scope>
    <source>
        <strain evidence="4">SZHN2017</strain>
        <tissue evidence="4">Muscle</tissue>
    </source>
</reference>
<dbReference type="Proteomes" id="UP000245119">
    <property type="component" value="Linkage Group LG10"/>
</dbReference>
<proteinExistence type="predicted"/>
<dbReference type="OrthoDB" id="6076990at2759"/>
<name>A0A2T7NQB6_POMCA</name>